<evidence type="ECO:0000256" key="3">
    <source>
        <dbReference type="ARBA" id="ARBA00007739"/>
    </source>
</evidence>
<evidence type="ECO:0000313" key="16">
    <source>
        <dbReference type="Proteomes" id="UP001159257"/>
    </source>
</evidence>
<gene>
    <name evidence="15" type="ORF">SAMN04487964_101193</name>
</gene>
<dbReference type="PANTHER" id="PTHR32282">
    <property type="entry name" value="BINDING PROTEIN TRANSPEPTIDASE, PUTATIVE-RELATED"/>
    <property type="match status" value="1"/>
</dbReference>
<keyword evidence="6" id="KW-0328">Glycosyltransferase</keyword>
<dbReference type="InterPro" id="IPR036950">
    <property type="entry name" value="PBP_transglycosylase"/>
</dbReference>
<dbReference type="RefSeq" id="WP_239042044.1">
    <property type="nucleotide sequence ID" value="NZ_BAAAEY010000002.1"/>
</dbReference>
<feature type="domain" description="Penicillin-binding C-terminal" evidence="14">
    <location>
        <begin position="687"/>
        <end position="766"/>
    </location>
</feature>
<comment type="pathway">
    <text evidence="1">Cell wall biogenesis; peptidoglycan biosynthesis.</text>
</comment>
<dbReference type="InterPro" id="IPR009647">
    <property type="entry name" value="PBP_C"/>
</dbReference>
<dbReference type="EMBL" id="FXWV01000001">
    <property type="protein sequence ID" value="SMR69260.1"/>
    <property type="molecule type" value="Genomic_DNA"/>
</dbReference>
<evidence type="ECO:0000256" key="11">
    <source>
        <dbReference type="ARBA" id="ARBA00049902"/>
    </source>
</evidence>
<evidence type="ECO:0000256" key="6">
    <source>
        <dbReference type="ARBA" id="ARBA00022676"/>
    </source>
</evidence>
<evidence type="ECO:0000259" key="12">
    <source>
        <dbReference type="Pfam" id="PF00905"/>
    </source>
</evidence>
<dbReference type="InterPro" id="IPR011815">
    <property type="entry name" value="PBP_1c"/>
</dbReference>
<keyword evidence="7" id="KW-0808">Transferase</keyword>
<evidence type="ECO:0000256" key="10">
    <source>
        <dbReference type="ARBA" id="ARBA00044770"/>
    </source>
</evidence>
<dbReference type="PANTHER" id="PTHR32282:SF15">
    <property type="entry name" value="PENICILLIN-BINDING PROTEIN 1C"/>
    <property type="match status" value="1"/>
</dbReference>
<keyword evidence="9" id="KW-0511">Multifunctional enzyme</keyword>
<dbReference type="Pfam" id="PF00912">
    <property type="entry name" value="Transgly"/>
    <property type="match status" value="1"/>
</dbReference>
<sequence>MQSKHRLWWLLPLGLLVLAWVLDRQYPLPAAPPPATRVLAEDGQLLRAFPAPDETWRYPVTLAEVAPVYLEVLMAYEDRAFYYHPGINPFSIVRAAFQNLGAGRVVSGGSTLSMQVAGMLDPYPRNWTGKLQQAFRTLQLEWHYSKDEILTLYLNLAPFGGMLSGVESASRHYFGKPARQLSDAEAALLAVLPQRPSEWRPDRYPQRAREARDKVLQRMLQLGLWPAQRVNAARREPVAALPPEPPLLAPLLAQRLKAHCPSCTEIHSLVDAGLQRQLQGLVESYRVRLDERQSLAVMVVRNADRAVRAYVGSAHFGDQLSEGHVDMVRAIRSPGSTLKPFAYGMALDRGLIHSHSLLMDTPRHGKTYRPHNFTGGFSGPVTAIEALRRSLNLPVVQLMEHLGPDRFVATLQNAGMILRGEGQLQPSEAVVLGGVGTTLESLVGVYTALAREGLAGAVRLQPHEPEHNRWVMSAGAAWISWHMLAQNPVRALNPLSDRPWQLAWKTGTSYGYRDAWAVGVSPQWTIGVWVGRPDGSPSPGRFGRQMAAPLLFRVHQLLPEMGVPLKQPESVSRQPVCWPLGTLKQQQDNKVDNCLQQFEAWLLNDTAPPTLTQTPDMLQPPLLRKVWLDEATGLGVSPSCKTAEQHLEQRSIALWPLPVEPWIRAEWRRESRLPPAANRCTRLVGGRERLRIIGIENGNHLRLPPGRETLEIDLGVSGATGSLNWYLNGESLTALQGNRLALALKNSGHYRLSVVDASGNTDSIQFSFQRSHTGD</sequence>
<dbReference type="InterPro" id="IPR023346">
    <property type="entry name" value="Lysozyme-like_dom_sf"/>
</dbReference>
<dbReference type="Pfam" id="PF00905">
    <property type="entry name" value="Transpeptidase"/>
    <property type="match status" value="1"/>
</dbReference>
<dbReference type="InterPro" id="IPR050396">
    <property type="entry name" value="Glycosyltr_51/Transpeptidase"/>
</dbReference>
<evidence type="ECO:0000313" key="15">
    <source>
        <dbReference type="EMBL" id="SMR69260.1"/>
    </source>
</evidence>
<evidence type="ECO:0000256" key="4">
    <source>
        <dbReference type="ARBA" id="ARBA00022645"/>
    </source>
</evidence>
<evidence type="ECO:0000256" key="2">
    <source>
        <dbReference type="ARBA" id="ARBA00007090"/>
    </source>
</evidence>
<reference evidence="15 16" key="1">
    <citation type="submission" date="2017-05" db="EMBL/GenBank/DDBJ databases">
        <authorList>
            <person name="Varghese N."/>
            <person name="Submissions S."/>
        </authorList>
    </citation>
    <scope>NUCLEOTIDE SEQUENCE [LARGE SCALE GENOMIC DNA]</scope>
    <source>
        <strain evidence="15 16">CGMCC 1.7287</strain>
    </source>
</reference>
<dbReference type="NCBIfam" id="TIGR02073">
    <property type="entry name" value="PBP_1c"/>
    <property type="match status" value="1"/>
</dbReference>
<dbReference type="InterPro" id="IPR012338">
    <property type="entry name" value="Beta-lactam/transpept-like"/>
</dbReference>
<feature type="domain" description="Glycosyl transferase family 51" evidence="13">
    <location>
        <begin position="43"/>
        <end position="219"/>
    </location>
</feature>
<accession>A0ABY1RW53</accession>
<proteinExistence type="inferred from homology"/>
<comment type="similarity">
    <text evidence="3">In the N-terminal section; belongs to the glycosyltransferase 51 family.</text>
</comment>
<dbReference type="Proteomes" id="UP001159257">
    <property type="component" value="Unassembled WGS sequence"/>
</dbReference>
<keyword evidence="4" id="KW-0121">Carboxypeptidase</keyword>
<keyword evidence="16" id="KW-1185">Reference proteome</keyword>
<feature type="domain" description="Penicillin-binding protein transpeptidase" evidence="12">
    <location>
        <begin position="296"/>
        <end position="528"/>
    </location>
</feature>
<keyword evidence="8" id="KW-0378">Hydrolase</keyword>
<protein>
    <recommendedName>
        <fullName evidence="10">peptidoglycan glycosyltransferase</fullName>
        <ecNumber evidence="10">2.4.99.28</ecNumber>
    </recommendedName>
</protein>
<dbReference type="InterPro" id="IPR001460">
    <property type="entry name" value="PCN-bd_Tpept"/>
</dbReference>
<dbReference type="Pfam" id="PF06832">
    <property type="entry name" value="BiPBP_C"/>
    <property type="match status" value="1"/>
</dbReference>
<comment type="catalytic activity">
    <reaction evidence="11">
        <text>[GlcNAc-(1-&gt;4)-Mur2Ac(oyl-L-Ala-gamma-D-Glu-L-Lys-D-Ala-D-Ala)](n)-di-trans,octa-cis-undecaprenyl diphosphate + beta-D-GlcNAc-(1-&gt;4)-Mur2Ac(oyl-L-Ala-gamma-D-Glu-L-Lys-D-Ala-D-Ala)-di-trans,octa-cis-undecaprenyl diphosphate = [GlcNAc-(1-&gt;4)-Mur2Ac(oyl-L-Ala-gamma-D-Glu-L-Lys-D-Ala-D-Ala)](n+1)-di-trans,octa-cis-undecaprenyl diphosphate + di-trans,octa-cis-undecaprenyl diphosphate + H(+)</text>
        <dbReference type="Rhea" id="RHEA:23708"/>
        <dbReference type="Rhea" id="RHEA-COMP:9602"/>
        <dbReference type="Rhea" id="RHEA-COMP:9603"/>
        <dbReference type="ChEBI" id="CHEBI:15378"/>
        <dbReference type="ChEBI" id="CHEBI:58405"/>
        <dbReference type="ChEBI" id="CHEBI:60033"/>
        <dbReference type="ChEBI" id="CHEBI:78435"/>
        <dbReference type="EC" id="2.4.99.28"/>
    </reaction>
</comment>
<evidence type="ECO:0000256" key="9">
    <source>
        <dbReference type="ARBA" id="ARBA00023268"/>
    </source>
</evidence>
<evidence type="ECO:0000259" key="13">
    <source>
        <dbReference type="Pfam" id="PF00912"/>
    </source>
</evidence>
<evidence type="ECO:0000256" key="5">
    <source>
        <dbReference type="ARBA" id="ARBA00022670"/>
    </source>
</evidence>
<dbReference type="SUPFAM" id="SSF56601">
    <property type="entry name" value="beta-lactamase/transpeptidase-like"/>
    <property type="match status" value="1"/>
</dbReference>
<name>A0ABY1RW53_9GAMM</name>
<dbReference type="InterPro" id="IPR001264">
    <property type="entry name" value="Glyco_trans_51"/>
</dbReference>
<comment type="similarity">
    <text evidence="2">In the C-terminal section; belongs to the transpeptidase family.</text>
</comment>
<evidence type="ECO:0000256" key="1">
    <source>
        <dbReference type="ARBA" id="ARBA00004752"/>
    </source>
</evidence>
<evidence type="ECO:0000259" key="14">
    <source>
        <dbReference type="Pfam" id="PF06832"/>
    </source>
</evidence>
<dbReference type="Gene3D" id="1.10.3810.10">
    <property type="entry name" value="Biosynthetic peptidoglycan transglycosylase-like"/>
    <property type="match status" value="1"/>
</dbReference>
<organism evidence="15 16">
    <name type="scientific">Marinobacterium sediminicola</name>
    <dbReference type="NCBI Taxonomy" id="518898"/>
    <lineage>
        <taxon>Bacteria</taxon>
        <taxon>Pseudomonadati</taxon>
        <taxon>Pseudomonadota</taxon>
        <taxon>Gammaproteobacteria</taxon>
        <taxon>Oceanospirillales</taxon>
        <taxon>Oceanospirillaceae</taxon>
        <taxon>Marinobacterium</taxon>
    </lineage>
</organism>
<dbReference type="EC" id="2.4.99.28" evidence="10"/>
<evidence type="ECO:0000256" key="8">
    <source>
        <dbReference type="ARBA" id="ARBA00022801"/>
    </source>
</evidence>
<keyword evidence="5" id="KW-0645">Protease</keyword>
<evidence type="ECO:0000256" key="7">
    <source>
        <dbReference type="ARBA" id="ARBA00022679"/>
    </source>
</evidence>
<comment type="caution">
    <text evidence="15">The sequence shown here is derived from an EMBL/GenBank/DDBJ whole genome shotgun (WGS) entry which is preliminary data.</text>
</comment>
<dbReference type="SUPFAM" id="SSF53955">
    <property type="entry name" value="Lysozyme-like"/>
    <property type="match status" value="1"/>
</dbReference>
<dbReference type="Gene3D" id="3.40.710.10">
    <property type="entry name" value="DD-peptidase/beta-lactamase superfamily"/>
    <property type="match status" value="1"/>
</dbReference>